<feature type="compositionally biased region" description="Basic and acidic residues" evidence="1">
    <location>
        <begin position="61"/>
        <end position="84"/>
    </location>
</feature>
<comment type="caution">
    <text evidence="2">The sequence shown here is derived from an EMBL/GenBank/DDBJ whole genome shotgun (WGS) entry which is preliminary data.</text>
</comment>
<feature type="compositionally biased region" description="Basic residues" evidence="1">
    <location>
        <begin position="50"/>
        <end position="60"/>
    </location>
</feature>
<evidence type="ECO:0000313" key="3">
    <source>
        <dbReference type="Proteomes" id="UP000324222"/>
    </source>
</evidence>
<protein>
    <submittedName>
        <fullName evidence="2">Uncharacterized protein</fullName>
    </submittedName>
</protein>
<feature type="region of interest" description="Disordered" evidence="1">
    <location>
        <begin position="1"/>
        <end position="107"/>
    </location>
</feature>
<feature type="compositionally biased region" description="Basic and acidic residues" evidence="1">
    <location>
        <begin position="27"/>
        <end position="40"/>
    </location>
</feature>
<proteinExistence type="predicted"/>
<dbReference type="EMBL" id="VSRR010012188">
    <property type="protein sequence ID" value="MPC54206.1"/>
    <property type="molecule type" value="Genomic_DNA"/>
</dbReference>
<feature type="compositionally biased region" description="Basic and acidic residues" evidence="1">
    <location>
        <begin position="8"/>
        <end position="17"/>
    </location>
</feature>
<organism evidence="2 3">
    <name type="scientific">Portunus trituberculatus</name>
    <name type="common">Swimming crab</name>
    <name type="synonym">Neptunus trituberculatus</name>
    <dbReference type="NCBI Taxonomy" id="210409"/>
    <lineage>
        <taxon>Eukaryota</taxon>
        <taxon>Metazoa</taxon>
        <taxon>Ecdysozoa</taxon>
        <taxon>Arthropoda</taxon>
        <taxon>Crustacea</taxon>
        <taxon>Multicrustacea</taxon>
        <taxon>Malacostraca</taxon>
        <taxon>Eumalacostraca</taxon>
        <taxon>Eucarida</taxon>
        <taxon>Decapoda</taxon>
        <taxon>Pleocyemata</taxon>
        <taxon>Brachyura</taxon>
        <taxon>Eubrachyura</taxon>
        <taxon>Portunoidea</taxon>
        <taxon>Portunidae</taxon>
        <taxon>Portuninae</taxon>
        <taxon>Portunus</taxon>
    </lineage>
</organism>
<gene>
    <name evidence="2" type="ORF">E2C01_048114</name>
</gene>
<accession>A0A5B7G9P5</accession>
<dbReference type="Proteomes" id="UP000324222">
    <property type="component" value="Unassembled WGS sequence"/>
</dbReference>
<feature type="compositionally biased region" description="Basic and acidic residues" evidence="1">
    <location>
        <begin position="94"/>
        <end position="107"/>
    </location>
</feature>
<dbReference type="AlphaFoldDB" id="A0A5B7G9P5"/>
<keyword evidence="3" id="KW-1185">Reference proteome</keyword>
<sequence>MEQGSGYRRRETKEAPHARSNSGLYEEPGKVIDRRDEKAGRKNICSQVKKERKKEKRKKERKEGRREGRKEGRSKGEERREGKRWSFLRFVSKLPERDPEATAFEKN</sequence>
<evidence type="ECO:0000313" key="2">
    <source>
        <dbReference type="EMBL" id="MPC54206.1"/>
    </source>
</evidence>
<evidence type="ECO:0000256" key="1">
    <source>
        <dbReference type="SAM" id="MobiDB-lite"/>
    </source>
</evidence>
<name>A0A5B7G9P5_PORTR</name>
<reference evidence="2 3" key="1">
    <citation type="submission" date="2019-05" db="EMBL/GenBank/DDBJ databases">
        <title>Another draft genome of Portunus trituberculatus and its Hox gene families provides insights of decapod evolution.</title>
        <authorList>
            <person name="Jeong J.-H."/>
            <person name="Song I."/>
            <person name="Kim S."/>
            <person name="Choi T."/>
            <person name="Kim D."/>
            <person name="Ryu S."/>
            <person name="Kim W."/>
        </authorList>
    </citation>
    <scope>NUCLEOTIDE SEQUENCE [LARGE SCALE GENOMIC DNA]</scope>
    <source>
        <tissue evidence="2">Muscle</tissue>
    </source>
</reference>